<dbReference type="InterPro" id="IPR015590">
    <property type="entry name" value="Aldehyde_DH_dom"/>
</dbReference>
<sequence>MTGLKTAADWQASAQRLRFSSGGFIDGDFRTLSGRELISINPATEQVLAAFPAASEANVDTAARAARHAFDDGGWPRMAPQQRAVVIKRLAALMQTHQDQLALIDTLDMGKPIAESAGFDIPQAIAAFQHAAEALDKRYDELAPSAEDVQVAIRREPIGVVAAIVPWNYPLLMAAWKVAPALAAGNCVILKPSEKSPLSALLLARLAAEAGVPPGVFQVLPGYGDEVGKCLALHHDVDCLAFTGSTRVAGMLQVYAGSSNLKRVWCEAGGKNPSLIFDDASLPSAADISALAIYSNQGEVCIAASRLYLHQPIADEFLTLFDRAAAAFVPGDPLDPATRLGPLVDADHLARVQGFIQRARAGGLKIRHGGEPVKVDGKGFYMRPCSIEDVPPQAEAMTEEIFGPVVALARFADEAEALRLANNTRYGLGACLWSNNPARINRLTRRLKSGLIWVNTWGEGDVTVPFGGMKASGNGRDKSLHAFDKYTDLKTIWQRFPADEG</sequence>
<dbReference type="InterPro" id="IPR016162">
    <property type="entry name" value="Ald_DH_N"/>
</dbReference>
<evidence type="ECO:0000313" key="5">
    <source>
        <dbReference type="Proteomes" id="UP000335415"/>
    </source>
</evidence>
<gene>
    <name evidence="4" type="ORF">FJU30_15600</name>
</gene>
<evidence type="ECO:0000259" key="3">
    <source>
        <dbReference type="Pfam" id="PF00171"/>
    </source>
</evidence>
<dbReference type="GO" id="GO:0004030">
    <property type="term" value="F:aldehyde dehydrogenase [NAD(P)+] activity"/>
    <property type="evidence" value="ECO:0007669"/>
    <property type="project" value="UniProtKB-ARBA"/>
</dbReference>
<dbReference type="FunFam" id="3.40.605.10:FF:000001">
    <property type="entry name" value="Aldehyde dehydrogenase 1"/>
    <property type="match status" value="1"/>
</dbReference>
<dbReference type="InterPro" id="IPR016163">
    <property type="entry name" value="Ald_DH_C"/>
</dbReference>
<accession>A0A5J5FWV4</accession>
<dbReference type="AlphaFoldDB" id="A0A5J5FWV4"/>
<proteinExistence type="inferred from homology"/>
<evidence type="ECO:0000256" key="2">
    <source>
        <dbReference type="ARBA" id="ARBA00023002"/>
    </source>
</evidence>
<evidence type="ECO:0000256" key="1">
    <source>
        <dbReference type="ARBA" id="ARBA00009986"/>
    </source>
</evidence>
<dbReference type="SUPFAM" id="SSF53720">
    <property type="entry name" value="ALDH-like"/>
    <property type="match status" value="1"/>
</dbReference>
<dbReference type="PROSITE" id="PS00070">
    <property type="entry name" value="ALDEHYDE_DEHYDR_CYS"/>
    <property type="match status" value="1"/>
</dbReference>
<reference evidence="4 5" key="1">
    <citation type="submission" date="2019-09" db="EMBL/GenBank/DDBJ databases">
        <authorList>
            <person name="Li Y."/>
        </authorList>
    </citation>
    <scope>NUCLEOTIDE SEQUENCE [LARGE SCALE GENOMIC DNA]</scope>
    <source>
        <strain evidence="4 5">L3-3HA</strain>
    </source>
</reference>
<dbReference type="Pfam" id="PF00171">
    <property type="entry name" value="Aldedh"/>
    <property type="match status" value="1"/>
</dbReference>
<keyword evidence="2" id="KW-0560">Oxidoreductase</keyword>
<dbReference type="RefSeq" id="WP_150435906.1">
    <property type="nucleotide sequence ID" value="NZ_VYKJ01000008.1"/>
</dbReference>
<comment type="similarity">
    <text evidence="1">Belongs to the aldehyde dehydrogenase family.</text>
</comment>
<dbReference type="PANTHER" id="PTHR11699">
    <property type="entry name" value="ALDEHYDE DEHYDROGENASE-RELATED"/>
    <property type="match status" value="1"/>
</dbReference>
<dbReference type="Gene3D" id="3.40.605.10">
    <property type="entry name" value="Aldehyde Dehydrogenase, Chain A, domain 1"/>
    <property type="match status" value="1"/>
</dbReference>
<comment type="caution">
    <text evidence="4">The sequence shown here is derived from an EMBL/GenBank/DDBJ whole genome shotgun (WGS) entry which is preliminary data.</text>
</comment>
<dbReference type="EMBL" id="VYKJ01000008">
    <property type="protein sequence ID" value="KAA8998428.1"/>
    <property type="molecule type" value="Genomic_DNA"/>
</dbReference>
<protein>
    <submittedName>
        <fullName evidence="4">Aldehyde dehydrogenase family protein</fullName>
    </submittedName>
</protein>
<organism evidence="4 5">
    <name type="scientific">Affinibrenneria salicis</name>
    <dbReference type="NCBI Taxonomy" id="2590031"/>
    <lineage>
        <taxon>Bacteria</taxon>
        <taxon>Pseudomonadati</taxon>
        <taxon>Pseudomonadota</taxon>
        <taxon>Gammaproteobacteria</taxon>
        <taxon>Enterobacterales</taxon>
        <taxon>Pectobacteriaceae</taxon>
        <taxon>Affinibrenneria</taxon>
    </lineage>
</organism>
<dbReference type="InterPro" id="IPR016160">
    <property type="entry name" value="Ald_DH_CS_CYS"/>
</dbReference>
<dbReference type="InterPro" id="IPR016161">
    <property type="entry name" value="Ald_DH/histidinol_DH"/>
</dbReference>
<dbReference type="FunFam" id="3.40.309.10:FF:000012">
    <property type="entry name" value="Betaine aldehyde dehydrogenase"/>
    <property type="match status" value="1"/>
</dbReference>
<dbReference type="Gene3D" id="3.40.309.10">
    <property type="entry name" value="Aldehyde Dehydrogenase, Chain A, domain 2"/>
    <property type="match status" value="1"/>
</dbReference>
<dbReference type="Proteomes" id="UP000335415">
    <property type="component" value="Unassembled WGS sequence"/>
</dbReference>
<name>A0A5J5FWV4_9GAMM</name>
<evidence type="ECO:0000313" key="4">
    <source>
        <dbReference type="EMBL" id="KAA8998428.1"/>
    </source>
</evidence>
<keyword evidence="5" id="KW-1185">Reference proteome</keyword>
<feature type="domain" description="Aldehyde dehydrogenase" evidence="3">
    <location>
        <begin position="35"/>
        <end position="492"/>
    </location>
</feature>
<dbReference type="OrthoDB" id="9812625at2"/>